<dbReference type="Pfam" id="PF02834">
    <property type="entry name" value="LigT_PEase"/>
    <property type="match status" value="2"/>
</dbReference>
<evidence type="ECO:0000256" key="3">
    <source>
        <dbReference type="SAM" id="MobiDB-lite"/>
    </source>
</evidence>
<dbReference type="STRING" id="1817816.A2Y64_01205"/>
<comment type="function">
    <text evidence="2">Hydrolyzes RNA 2',3'-cyclic phosphodiester to an RNA 2'-phosphomonoester.</text>
</comment>
<evidence type="ECO:0000259" key="4">
    <source>
        <dbReference type="Pfam" id="PF02834"/>
    </source>
</evidence>
<dbReference type="AlphaFoldDB" id="A0A1F5FGQ8"/>
<dbReference type="EC" id="3.1.4.58" evidence="2"/>
<comment type="similarity">
    <text evidence="2">Belongs to the 2H phosphoesterase superfamily. ThpR family.</text>
</comment>
<feature type="short sequence motif" description="HXTX 2" evidence="2">
    <location>
        <begin position="136"/>
        <end position="139"/>
    </location>
</feature>
<evidence type="ECO:0000256" key="1">
    <source>
        <dbReference type="ARBA" id="ARBA00022801"/>
    </source>
</evidence>
<dbReference type="PANTHER" id="PTHR35561:SF1">
    <property type="entry name" value="RNA 2',3'-CYCLIC PHOSPHODIESTERASE"/>
    <property type="match status" value="1"/>
</dbReference>
<comment type="caution">
    <text evidence="5">The sequence shown here is derived from an EMBL/GenBank/DDBJ whole genome shotgun (WGS) entry which is preliminary data.</text>
</comment>
<feature type="region of interest" description="Disordered" evidence="3">
    <location>
        <begin position="75"/>
        <end position="95"/>
    </location>
</feature>
<dbReference type="Gene3D" id="3.90.1140.10">
    <property type="entry name" value="Cyclic phosphodiesterase"/>
    <property type="match status" value="1"/>
</dbReference>
<dbReference type="GO" id="GO:0016874">
    <property type="term" value="F:ligase activity"/>
    <property type="evidence" value="ECO:0007669"/>
    <property type="project" value="UniProtKB-KW"/>
</dbReference>
<feature type="active site" description="Proton acceptor" evidence="2">
    <location>
        <position position="136"/>
    </location>
</feature>
<name>A0A1F5FGQ8_9BACT</name>
<accession>A0A1F5FGQ8</accession>
<dbReference type="EMBL" id="MFAF01000023">
    <property type="protein sequence ID" value="OGD78849.1"/>
    <property type="molecule type" value="Genomic_DNA"/>
</dbReference>
<dbReference type="SUPFAM" id="SSF55144">
    <property type="entry name" value="LigT-like"/>
    <property type="match status" value="1"/>
</dbReference>
<keyword evidence="1 2" id="KW-0378">Hydrolase</keyword>
<protein>
    <recommendedName>
        <fullName evidence="2">RNA 2',3'-cyclic phosphodiesterase</fullName>
        <shortName evidence="2">RNA 2',3'-CPDase</shortName>
        <ecNumber evidence="2">3.1.4.58</ecNumber>
    </recommendedName>
</protein>
<gene>
    <name evidence="5" type="ORF">A2Y64_01205</name>
</gene>
<evidence type="ECO:0000313" key="6">
    <source>
        <dbReference type="Proteomes" id="UP000177187"/>
    </source>
</evidence>
<evidence type="ECO:0000256" key="2">
    <source>
        <dbReference type="HAMAP-Rule" id="MF_01940"/>
    </source>
</evidence>
<organism evidence="5 6">
    <name type="scientific">Candidatus Coatesbacteria bacterium RBG_13_66_14</name>
    <dbReference type="NCBI Taxonomy" id="1817816"/>
    <lineage>
        <taxon>Bacteria</taxon>
        <taxon>Candidatus Coatesiibacteriota</taxon>
    </lineage>
</organism>
<keyword evidence="5" id="KW-0436">Ligase</keyword>
<comment type="catalytic activity">
    <reaction evidence="2">
        <text>a 3'-end 2',3'-cyclophospho-ribonucleotide-RNA + H2O = a 3'-end 2'-phospho-ribonucleotide-RNA + H(+)</text>
        <dbReference type="Rhea" id="RHEA:11828"/>
        <dbReference type="Rhea" id="RHEA-COMP:10464"/>
        <dbReference type="Rhea" id="RHEA-COMP:17353"/>
        <dbReference type="ChEBI" id="CHEBI:15377"/>
        <dbReference type="ChEBI" id="CHEBI:15378"/>
        <dbReference type="ChEBI" id="CHEBI:83064"/>
        <dbReference type="ChEBI" id="CHEBI:173113"/>
        <dbReference type="EC" id="3.1.4.58"/>
    </reaction>
</comment>
<feature type="domain" description="Phosphoesterase HXTX" evidence="4">
    <location>
        <begin position="109"/>
        <end position="185"/>
    </location>
</feature>
<feature type="domain" description="Phosphoesterase HXTX" evidence="4">
    <location>
        <begin position="7"/>
        <end position="84"/>
    </location>
</feature>
<dbReference type="InterPro" id="IPR009097">
    <property type="entry name" value="Cyclic_Pdiesterase"/>
</dbReference>
<dbReference type="InterPro" id="IPR004175">
    <property type="entry name" value="RNA_CPDase"/>
</dbReference>
<feature type="active site" description="Proton donor" evidence="2">
    <location>
        <position position="38"/>
    </location>
</feature>
<reference evidence="5 6" key="1">
    <citation type="journal article" date="2016" name="Nat. Commun.">
        <title>Thousands of microbial genomes shed light on interconnected biogeochemical processes in an aquifer system.</title>
        <authorList>
            <person name="Anantharaman K."/>
            <person name="Brown C.T."/>
            <person name="Hug L.A."/>
            <person name="Sharon I."/>
            <person name="Castelle C.J."/>
            <person name="Probst A.J."/>
            <person name="Thomas B.C."/>
            <person name="Singh A."/>
            <person name="Wilkins M.J."/>
            <person name="Karaoz U."/>
            <person name="Brodie E.L."/>
            <person name="Williams K.H."/>
            <person name="Hubbard S.S."/>
            <person name="Banfield J.F."/>
        </authorList>
    </citation>
    <scope>NUCLEOTIDE SEQUENCE [LARGE SCALE GENOMIC DNA]</scope>
</reference>
<dbReference type="Proteomes" id="UP000177187">
    <property type="component" value="Unassembled WGS sequence"/>
</dbReference>
<dbReference type="GO" id="GO:0008664">
    <property type="term" value="F:RNA 2',3'-cyclic 3'-phosphodiesterase activity"/>
    <property type="evidence" value="ECO:0007669"/>
    <property type="project" value="UniProtKB-EC"/>
</dbReference>
<dbReference type="NCBIfam" id="TIGR02258">
    <property type="entry name" value="2_5_ligase"/>
    <property type="match status" value="1"/>
</dbReference>
<evidence type="ECO:0000313" key="5">
    <source>
        <dbReference type="EMBL" id="OGD78849.1"/>
    </source>
</evidence>
<proteinExistence type="inferred from homology"/>
<feature type="short sequence motif" description="HXTX 1" evidence="2">
    <location>
        <begin position="38"/>
        <end position="41"/>
    </location>
</feature>
<sequence>MRLFVAVEIPPGVQERLAAVRVASRDSAWRWVAAGNVHLTLKFLGETDEGLVPRIKEALDLVCRPLTPFELGLAGLGTLPPSRPPAEGDRRPPRPPRVLYAGLDRGTVELRKLVLGVEEAMAALGYQKEQRLFTPHATLSRVRKEQRPRDAAELLGRFAGKSFGAWRCGGAVLFLSDLGPGGARYTELGEFPFGA</sequence>
<dbReference type="GO" id="GO:0004113">
    <property type="term" value="F:2',3'-cyclic-nucleotide 3'-phosphodiesterase activity"/>
    <property type="evidence" value="ECO:0007669"/>
    <property type="project" value="InterPro"/>
</dbReference>
<dbReference type="PANTHER" id="PTHR35561">
    <property type="entry name" value="RNA 2',3'-CYCLIC PHOSPHODIESTERASE"/>
    <property type="match status" value="1"/>
</dbReference>
<dbReference type="InterPro" id="IPR014051">
    <property type="entry name" value="Phosphoesterase_HXTX"/>
</dbReference>
<dbReference type="HAMAP" id="MF_01940">
    <property type="entry name" value="RNA_CPDase"/>
    <property type="match status" value="1"/>
</dbReference>